<evidence type="ECO:0000259" key="4">
    <source>
        <dbReference type="PROSITE" id="PS50937"/>
    </source>
</evidence>
<evidence type="ECO:0000313" key="5">
    <source>
        <dbReference type="EMBL" id="GJN64808.1"/>
    </source>
</evidence>
<organism evidence="5 6">
    <name type="scientific">Faecalibacterium gallinarum</name>
    <dbReference type="NCBI Taxonomy" id="2903556"/>
    <lineage>
        <taxon>Bacteria</taxon>
        <taxon>Bacillati</taxon>
        <taxon>Bacillota</taxon>
        <taxon>Clostridia</taxon>
        <taxon>Eubacteriales</taxon>
        <taxon>Oscillospiraceae</taxon>
        <taxon>Faecalibacterium</taxon>
    </lineage>
</organism>
<sequence>MLNIPPETIRSLERMGLLSPGKKEGSNYRFYDLQDISQILNYKRYRQMGFSSAKSIRILTEGSQTELLRMLEEKGREAVLLSGGHLLERLYQHRLRGVGFLPQAPPGTGLPGAADQYPAAVGRLRHAIPPLSAAKESCDPKGIPVDVIPMADYGVMNGNKVPGRKAARA</sequence>
<evidence type="ECO:0000313" key="6">
    <source>
        <dbReference type="Proteomes" id="UP001055185"/>
    </source>
</evidence>
<gene>
    <name evidence="5" type="ORF">JCM17207_14330</name>
</gene>
<accession>A0AA37IYX0</accession>
<evidence type="ECO:0000256" key="1">
    <source>
        <dbReference type="ARBA" id="ARBA00023015"/>
    </source>
</evidence>
<dbReference type="SMART" id="SM00422">
    <property type="entry name" value="HTH_MERR"/>
    <property type="match status" value="1"/>
</dbReference>
<keyword evidence="6" id="KW-1185">Reference proteome</keyword>
<feature type="domain" description="HTH merR-type" evidence="4">
    <location>
        <begin position="1"/>
        <end position="61"/>
    </location>
</feature>
<reference evidence="5" key="1">
    <citation type="journal article" date="2022" name="Int. J. Syst. Evol. Microbiol.">
        <title>Genome-based, phenotypic and chemotaxonomic classification of Faecalibacterium strains: proposal of three novel species Faecalibacterium duncaniae sp. nov., Faecalibacterium hattorii sp. nov. and Faecalibacterium gallinarum sp. nov. .</title>
        <authorList>
            <person name="Sakamoto M."/>
            <person name="Sakurai N."/>
            <person name="Tanno H."/>
            <person name="Iino T."/>
            <person name="Ohkuma M."/>
            <person name="Endo A."/>
        </authorList>
    </citation>
    <scope>NUCLEOTIDE SEQUENCE</scope>
    <source>
        <strain evidence="5">JCM 17207</strain>
    </source>
</reference>
<protein>
    <recommendedName>
        <fullName evidence="4">HTH merR-type domain-containing protein</fullName>
    </recommendedName>
</protein>
<dbReference type="Pfam" id="PF13411">
    <property type="entry name" value="MerR_1"/>
    <property type="match status" value="1"/>
</dbReference>
<keyword evidence="2" id="KW-0238">DNA-binding</keyword>
<dbReference type="Proteomes" id="UP001055185">
    <property type="component" value="Unassembled WGS sequence"/>
</dbReference>
<dbReference type="InterPro" id="IPR000551">
    <property type="entry name" value="MerR-type_HTH_dom"/>
</dbReference>
<dbReference type="AlphaFoldDB" id="A0AA37IYX0"/>
<dbReference type="InterPro" id="IPR009061">
    <property type="entry name" value="DNA-bd_dom_put_sf"/>
</dbReference>
<dbReference type="InterPro" id="IPR047057">
    <property type="entry name" value="MerR_fam"/>
</dbReference>
<evidence type="ECO:0000256" key="3">
    <source>
        <dbReference type="ARBA" id="ARBA00023163"/>
    </source>
</evidence>
<dbReference type="PANTHER" id="PTHR30204">
    <property type="entry name" value="REDOX-CYCLING DRUG-SENSING TRANSCRIPTIONAL ACTIVATOR SOXR"/>
    <property type="match status" value="1"/>
</dbReference>
<name>A0AA37IYX0_9FIRM</name>
<keyword evidence="3" id="KW-0804">Transcription</keyword>
<dbReference type="PANTHER" id="PTHR30204:SF94">
    <property type="entry name" value="HEAVY METAL-DEPENDENT TRANSCRIPTIONAL REGULATOR HI_0293-RELATED"/>
    <property type="match status" value="1"/>
</dbReference>
<dbReference type="GO" id="GO:0003700">
    <property type="term" value="F:DNA-binding transcription factor activity"/>
    <property type="evidence" value="ECO:0007669"/>
    <property type="project" value="InterPro"/>
</dbReference>
<evidence type="ECO:0000256" key="2">
    <source>
        <dbReference type="ARBA" id="ARBA00023125"/>
    </source>
</evidence>
<dbReference type="Gene3D" id="1.10.1660.10">
    <property type="match status" value="1"/>
</dbReference>
<dbReference type="EMBL" id="BQKV01000044">
    <property type="protein sequence ID" value="GJN64808.1"/>
    <property type="molecule type" value="Genomic_DNA"/>
</dbReference>
<dbReference type="PROSITE" id="PS50937">
    <property type="entry name" value="HTH_MERR_2"/>
    <property type="match status" value="1"/>
</dbReference>
<dbReference type="CDD" id="cd00592">
    <property type="entry name" value="HTH_MerR-like"/>
    <property type="match status" value="1"/>
</dbReference>
<comment type="caution">
    <text evidence="5">The sequence shown here is derived from an EMBL/GenBank/DDBJ whole genome shotgun (WGS) entry which is preliminary data.</text>
</comment>
<proteinExistence type="predicted"/>
<keyword evidence="1" id="KW-0805">Transcription regulation</keyword>
<dbReference type="SUPFAM" id="SSF46955">
    <property type="entry name" value="Putative DNA-binding domain"/>
    <property type="match status" value="1"/>
</dbReference>
<dbReference type="GO" id="GO:0003677">
    <property type="term" value="F:DNA binding"/>
    <property type="evidence" value="ECO:0007669"/>
    <property type="project" value="UniProtKB-KW"/>
</dbReference>